<dbReference type="EMBL" id="UYWX01002546">
    <property type="protein sequence ID" value="VDM22765.1"/>
    <property type="molecule type" value="Genomic_DNA"/>
</dbReference>
<dbReference type="OrthoDB" id="5984008at2759"/>
<evidence type="ECO:0000313" key="3">
    <source>
        <dbReference type="Proteomes" id="UP000274429"/>
    </source>
</evidence>
<feature type="compositionally biased region" description="Pro residues" evidence="1">
    <location>
        <begin position="58"/>
        <end position="70"/>
    </location>
</feature>
<feature type="compositionally biased region" description="Acidic residues" evidence="1">
    <location>
        <begin position="34"/>
        <end position="50"/>
    </location>
</feature>
<dbReference type="Proteomes" id="UP000274429">
    <property type="component" value="Unassembled WGS sequence"/>
</dbReference>
<gene>
    <name evidence="2" type="ORF">TTAC_LOCUS3505</name>
</gene>
<dbReference type="STRING" id="6205.A0A0R3WRY1"/>
<evidence type="ECO:0000313" key="4">
    <source>
        <dbReference type="WBParaSite" id="TTAC_0000352101-mRNA-1"/>
    </source>
</evidence>
<reference evidence="2 3" key="2">
    <citation type="submission" date="2018-11" db="EMBL/GenBank/DDBJ databases">
        <authorList>
            <consortium name="Pathogen Informatics"/>
        </authorList>
    </citation>
    <scope>NUCLEOTIDE SEQUENCE [LARGE SCALE GENOMIC DNA]</scope>
</reference>
<feature type="region of interest" description="Disordered" evidence="1">
    <location>
        <begin position="1"/>
        <end position="75"/>
    </location>
</feature>
<dbReference type="WBParaSite" id="TTAC_0000352101-mRNA-1">
    <property type="protein sequence ID" value="TTAC_0000352101-mRNA-1"/>
    <property type="gene ID" value="TTAC_0000352101"/>
</dbReference>
<proteinExistence type="predicted"/>
<organism evidence="4">
    <name type="scientific">Hydatigena taeniaeformis</name>
    <name type="common">Feline tapeworm</name>
    <name type="synonym">Taenia taeniaeformis</name>
    <dbReference type="NCBI Taxonomy" id="6205"/>
    <lineage>
        <taxon>Eukaryota</taxon>
        <taxon>Metazoa</taxon>
        <taxon>Spiralia</taxon>
        <taxon>Lophotrochozoa</taxon>
        <taxon>Platyhelminthes</taxon>
        <taxon>Cestoda</taxon>
        <taxon>Eucestoda</taxon>
        <taxon>Cyclophyllidea</taxon>
        <taxon>Taeniidae</taxon>
        <taxon>Hydatigera</taxon>
    </lineage>
</organism>
<sequence length="100" mass="11138">MLCQAIGKSGPRLDIPLMLYQSAPEKEARRSDLGQDEGQEGMEEEGGEESDGGKMLPPSLPSPPPPPPPPKRSHIETFYLNTTKWRTRRDAVSEKIDYCL</sequence>
<evidence type="ECO:0000256" key="1">
    <source>
        <dbReference type="SAM" id="MobiDB-lite"/>
    </source>
</evidence>
<evidence type="ECO:0000313" key="2">
    <source>
        <dbReference type="EMBL" id="VDM22765.1"/>
    </source>
</evidence>
<keyword evidence="3" id="KW-1185">Reference proteome</keyword>
<accession>A0A0R3WRY1</accession>
<dbReference type="AlphaFoldDB" id="A0A0R3WRY1"/>
<feature type="compositionally biased region" description="Basic and acidic residues" evidence="1">
    <location>
        <begin position="24"/>
        <end position="33"/>
    </location>
</feature>
<protein>
    <submittedName>
        <fullName evidence="2 4">Uncharacterized protein</fullName>
    </submittedName>
</protein>
<name>A0A0R3WRY1_HYDTA</name>
<reference evidence="4" key="1">
    <citation type="submission" date="2017-02" db="UniProtKB">
        <authorList>
            <consortium name="WormBaseParasite"/>
        </authorList>
    </citation>
    <scope>IDENTIFICATION</scope>
</reference>